<dbReference type="EMBL" id="FOIB01000004">
    <property type="protein sequence ID" value="SET96839.1"/>
    <property type="molecule type" value="Genomic_DNA"/>
</dbReference>
<protein>
    <submittedName>
        <fullName evidence="6">Ankyrin repeat-containing protein</fullName>
    </submittedName>
</protein>
<reference evidence="6 7" key="1">
    <citation type="submission" date="2016-10" db="EMBL/GenBank/DDBJ databases">
        <authorList>
            <person name="Varghese N."/>
            <person name="Submissions S."/>
        </authorList>
    </citation>
    <scope>NUCLEOTIDE SEQUENCE [LARGE SCALE GENOMIC DNA]</scope>
    <source>
        <strain evidence="6 7">DSM 16525</strain>
    </source>
</reference>
<dbReference type="Gene3D" id="1.25.40.20">
    <property type="entry name" value="Ankyrin repeat-containing domain"/>
    <property type="match status" value="2"/>
</dbReference>
<dbReference type="OrthoDB" id="928522at2"/>
<comment type="caution">
    <text evidence="5">The sequence shown here is derived from an EMBL/GenBank/DDBJ whole genome shotgun (WGS) entry which is preliminary data.</text>
</comment>
<dbReference type="PANTHER" id="PTHR24189:SF50">
    <property type="entry name" value="ANKYRIN REPEAT AND SOCS BOX PROTEIN 2"/>
    <property type="match status" value="1"/>
</dbReference>
<accession>A0A511SZC7</accession>
<dbReference type="InterPro" id="IPR002110">
    <property type="entry name" value="Ankyrin_rpt"/>
</dbReference>
<evidence type="ECO:0000313" key="8">
    <source>
        <dbReference type="Proteomes" id="UP000321514"/>
    </source>
</evidence>
<evidence type="ECO:0000256" key="1">
    <source>
        <dbReference type="ARBA" id="ARBA00022737"/>
    </source>
</evidence>
<dbReference type="Proteomes" id="UP000183760">
    <property type="component" value="Unassembled WGS sequence"/>
</dbReference>
<evidence type="ECO:0000256" key="4">
    <source>
        <dbReference type="SAM" id="MobiDB-lite"/>
    </source>
</evidence>
<gene>
    <name evidence="5" type="ORF">MFU01_22970</name>
    <name evidence="6" type="ORF">SAMN05443572_104117</name>
</gene>
<dbReference type="STRING" id="1334629.MFUL124B02_37050"/>
<keyword evidence="2 3" id="KW-0040">ANK repeat</keyword>
<keyword evidence="1" id="KW-0677">Repeat</keyword>
<dbReference type="PROSITE" id="PS50297">
    <property type="entry name" value="ANK_REP_REGION"/>
    <property type="match status" value="1"/>
</dbReference>
<dbReference type="PROSITE" id="PS50088">
    <property type="entry name" value="ANK_REPEAT"/>
    <property type="match status" value="1"/>
</dbReference>
<evidence type="ECO:0000256" key="3">
    <source>
        <dbReference type="PROSITE-ProRule" id="PRU00023"/>
    </source>
</evidence>
<dbReference type="InterPro" id="IPR036770">
    <property type="entry name" value="Ankyrin_rpt-contain_sf"/>
</dbReference>
<name>A0A511SZC7_MYXFU</name>
<dbReference type="Proteomes" id="UP000321514">
    <property type="component" value="Unassembled WGS sequence"/>
</dbReference>
<sequence length="437" mass="47457">MPIPYVPRLHSHMFLAGPLGLWLMAHNVSSPLPDRLPEAYEDWAAKRCQGGPVPARTFKGFVLEKAPTTFEGKYPASQLVGCEIHVVRVIESRATNATMSSPPQVALAVEETLLGPSSTGPLPAVFSKSSSSNHWCGTGAREEERRRKDKPVEGPGLGERFLVLGGWNAARTWFHVSDQGRWKLTPELRTQFEEGLAELRRREPGFDTEAELLRQHDIDHQHAPALLAAVKAGDVPGAKALLARGASVIPEDLSVASPLFFAIHHDHAEMTRLVLAATPPGVPDEGAMDEAILKGNADLVQRMLAAGIRVEQRKGVNGPLHLALTEKNCEVLQVLLEHGVNPNIPGHDSKYVLDQAVHSLRGQQCVPLLLEHGARPDPKKGPGLSAPLKYLAGHRHSPQAEAAVRALVSAGARVNQVKLKTIKDDLMRAVFKELGAR</sequence>
<evidence type="ECO:0000313" key="7">
    <source>
        <dbReference type="Proteomes" id="UP000183760"/>
    </source>
</evidence>
<feature type="repeat" description="ANK" evidence="3">
    <location>
        <begin position="319"/>
        <end position="347"/>
    </location>
</feature>
<evidence type="ECO:0000313" key="6">
    <source>
        <dbReference type="EMBL" id="SET96839.1"/>
    </source>
</evidence>
<keyword evidence="7" id="KW-1185">Reference proteome</keyword>
<feature type="compositionally biased region" description="Basic and acidic residues" evidence="4">
    <location>
        <begin position="140"/>
        <end position="152"/>
    </location>
</feature>
<evidence type="ECO:0000313" key="5">
    <source>
        <dbReference type="EMBL" id="GEN07260.1"/>
    </source>
</evidence>
<feature type="region of interest" description="Disordered" evidence="4">
    <location>
        <begin position="133"/>
        <end position="153"/>
    </location>
</feature>
<dbReference type="PANTHER" id="PTHR24189">
    <property type="entry name" value="MYOTROPHIN"/>
    <property type="match status" value="1"/>
</dbReference>
<organism evidence="5 8">
    <name type="scientific">Myxococcus fulvus</name>
    <dbReference type="NCBI Taxonomy" id="33"/>
    <lineage>
        <taxon>Bacteria</taxon>
        <taxon>Pseudomonadati</taxon>
        <taxon>Myxococcota</taxon>
        <taxon>Myxococcia</taxon>
        <taxon>Myxococcales</taxon>
        <taxon>Cystobacterineae</taxon>
        <taxon>Myxococcaceae</taxon>
        <taxon>Myxococcus</taxon>
    </lineage>
</organism>
<proteinExistence type="predicted"/>
<dbReference type="AlphaFoldDB" id="A0A511SZC7"/>
<dbReference type="RefSeq" id="WP_074953229.1">
    <property type="nucleotide sequence ID" value="NZ_BJXR01000023.1"/>
</dbReference>
<reference evidence="5 8" key="2">
    <citation type="submission" date="2019-07" db="EMBL/GenBank/DDBJ databases">
        <title>Whole genome shotgun sequence of Myxococcus fulvus NBRC 100333.</title>
        <authorList>
            <person name="Hosoyama A."/>
            <person name="Uohara A."/>
            <person name="Ohji S."/>
            <person name="Ichikawa N."/>
        </authorList>
    </citation>
    <scope>NUCLEOTIDE SEQUENCE [LARGE SCALE GENOMIC DNA]</scope>
    <source>
        <strain evidence="5 8">NBRC 100333</strain>
    </source>
</reference>
<dbReference type="InterPro" id="IPR050745">
    <property type="entry name" value="Multifunctional_regulatory"/>
</dbReference>
<dbReference type="EMBL" id="BJXR01000023">
    <property type="protein sequence ID" value="GEN07260.1"/>
    <property type="molecule type" value="Genomic_DNA"/>
</dbReference>
<dbReference type="SUPFAM" id="SSF48403">
    <property type="entry name" value="Ankyrin repeat"/>
    <property type="match status" value="1"/>
</dbReference>
<dbReference type="Pfam" id="PF12796">
    <property type="entry name" value="Ank_2"/>
    <property type="match status" value="1"/>
</dbReference>
<evidence type="ECO:0000256" key="2">
    <source>
        <dbReference type="ARBA" id="ARBA00023043"/>
    </source>
</evidence>
<dbReference type="SMART" id="SM00248">
    <property type="entry name" value="ANK"/>
    <property type="match status" value="4"/>
</dbReference>